<name>A0A381P5A1_9ZZZZ</name>
<dbReference type="EMBL" id="UINC01000822">
    <property type="protein sequence ID" value="SUZ61734.1"/>
    <property type="molecule type" value="Genomic_DNA"/>
</dbReference>
<protein>
    <submittedName>
        <fullName evidence="1">Uncharacterized protein</fullName>
    </submittedName>
</protein>
<proteinExistence type="predicted"/>
<reference evidence="1" key="1">
    <citation type="submission" date="2018-05" db="EMBL/GenBank/DDBJ databases">
        <authorList>
            <person name="Lanie J.A."/>
            <person name="Ng W.-L."/>
            <person name="Kazmierczak K.M."/>
            <person name="Andrzejewski T.M."/>
            <person name="Davidsen T.M."/>
            <person name="Wayne K.J."/>
            <person name="Tettelin H."/>
            <person name="Glass J.I."/>
            <person name="Rusch D."/>
            <person name="Podicherti R."/>
            <person name="Tsui H.-C.T."/>
            <person name="Winkler M.E."/>
        </authorList>
    </citation>
    <scope>NUCLEOTIDE SEQUENCE</scope>
</reference>
<accession>A0A381P5A1</accession>
<gene>
    <name evidence="1" type="ORF">METZ01_LOCUS14588</name>
</gene>
<evidence type="ECO:0000313" key="1">
    <source>
        <dbReference type="EMBL" id="SUZ61734.1"/>
    </source>
</evidence>
<organism evidence="1">
    <name type="scientific">marine metagenome</name>
    <dbReference type="NCBI Taxonomy" id="408172"/>
    <lineage>
        <taxon>unclassified sequences</taxon>
        <taxon>metagenomes</taxon>
        <taxon>ecological metagenomes</taxon>
    </lineage>
</organism>
<dbReference type="AlphaFoldDB" id="A0A381P5A1"/>
<sequence length="25" mass="2770">MLFRIDADEKQDVLKSLSCGPGFAE</sequence>